<organism evidence="1 2">
    <name type="scientific">Escallonia herrerae</name>
    <dbReference type="NCBI Taxonomy" id="1293975"/>
    <lineage>
        <taxon>Eukaryota</taxon>
        <taxon>Viridiplantae</taxon>
        <taxon>Streptophyta</taxon>
        <taxon>Embryophyta</taxon>
        <taxon>Tracheophyta</taxon>
        <taxon>Spermatophyta</taxon>
        <taxon>Magnoliopsida</taxon>
        <taxon>eudicotyledons</taxon>
        <taxon>Gunneridae</taxon>
        <taxon>Pentapetalae</taxon>
        <taxon>asterids</taxon>
        <taxon>campanulids</taxon>
        <taxon>Escalloniales</taxon>
        <taxon>Escalloniaceae</taxon>
        <taxon>Escallonia</taxon>
    </lineage>
</organism>
<gene>
    <name evidence="1" type="ORF">RJ639_023759</name>
</gene>
<dbReference type="EMBL" id="JAVXUP010003779">
    <property type="protein sequence ID" value="KAK2998177.1"/>
    <property type="molecule type" value="Genomic_DNA"/>
</dbReference>
<comment type="caution">
    <text evidence="1">The sequence shown here is derived from an EMBL/GenBank/DDBJ whole genome shotgun (WGS) entry which is preliminary data.</text>
</comment>
<evidence type="ECO:0000313" key="1">
    <source>
        <dbReference type="EMBL" id="KAK2998177.1"/>
    </source>
</evidence>
<protein>
    <submittedName>
        <fullName evidence="1">Uncharacterized protein</fullName>
    </submittedName>
</protein>
<accession>A0AA88UYH8</accession>
<proteinExistence type="predicted"/>
<dbReference type="AlphaFoldDB" id="A0AA88UYH8"/>
<name>A0AA88UYH8_9ASTE</name>
<sequence>MLMEEANEIKQRKGYVAKVESCIASILQIGLSCSADLPRGRMDVGDVLMELHQIRHSHSREIELQERELEICSSVEDKSVGKWTQVMVASLQPLASRLKPHKLAPQVYAKE</sequence>
<evidence type="ECO:0000313" key="2">
    <source>
        <dbReference type="Proteomes" id="UP001188597"/>
    </source>
</evidence>
<keyword evidence="2" id="KW-1185">Reference proteome</keyword>
<dbReference type="Proteomes" id="UP001188597">
    <property type="component" value="Unassembled WGS sequence"/>
</dbReference>
<reference evidence="1" key="1">
    <citation type="submission" date="2022-12" db="EMBL/GenBank/DDBJ databases">
        <title>Draft genome assemblies for two species of Escallonia (Escalloniales).</title>
        <authorList>
            <person name="Chanderbali A."/>
            <person name="Dervinis C."/>
            <person name="Anghel I."/>
            <person name="Soltis D."/>
            <person name="Soltis P."/>
            <person name="Zapata F."/>
        </authorList>
    </citation>
    <scope>NUCLEOTIDE SEQUENCE</scope>
    <source>
        <strain evidence="1">UCBG64.0493</strain>
        <tissue evidence="1">Leaf</tissue>
    </source>
</reference>